<dbReference type="Gene3D" id="1.10.45.10">
    <property type="entry name" value="Vanillyl-alcohol Oxidase, Chain A, domain 4"/>
    <property type="match status" value="1"/>
</dbReference>
<evidence type="ECO:0000259" key="5">
    <source>
        <dbReference type="PROSITE" id="PS51387"/>
    </source>
</evidence>
<dbReference type="Gene3D" id="3.30.465.10">
    <property type="match status" value="1"/>
</dbReference>
<protein>
    <submittedName>
        <fullName evidence="6">FAD-linked oxidase C-terminal domain-containing protein</fullName>
    </submittedName>
</protein>
<name>A0ABU3Q0I3_9ACTN</name>
<dbReference type="InterPro" id="IPR016171">
    <property type="entry name" value="Vanillyl_alc_oxidase_C-sub2"/>
</dbReference>
<dbReference type="InterPro" id="IPR016166">
    <property type="entry name" value="FAD-bd_PCMH"/>
</dbReference>
<dbReference type="Pfam" id="PF02913">
    <property type="entry name" value="FAD-oxidase_C"/>
    <property type="match status" value="1"/>
</dbReference>
<dbReference type="PROSITE" id="PS51387">
    <property type="entry name" value="FAD_PCMH"/>
    <property type="match status" value="1"/>
</dbReference>
<feature type="domain" description="FAD-binding PCMH-type" evidence="5">
    <location>
        <begin position="44"/>
        <end position="222"/>
    </location>
</feature>
<sequence length="458" mass="46564">MPTSDPDGSATDLLEALAAAVAGRVLTDPASTEAYRRDQCLVADAGRPLAVVRAAGVDDVVAVLRLADEHRVPVVTRGAGSGLAGAANAVDDGLVLDVSGLDALSVDPVARTATVGPGVVNLDLDTAARAHGLFYAPDPGSRAYSSIGGNLATNAGGMCCAKYGVTADHALALTVVLPGGEVVRTGRTTRKDVVGLDLTRLLVGSEGTLGVVVEATVRLLPVPARTATAVLTFRDAAAAVDAVLAIGTVTTPSAVELMDATTVRAVNAMTRMGLDETPTLLVQCDGSDAAAEIAAVAALAQRHGALEVLHSDDEEEGRALMEARRVALTALERQGTVLLDDVCVPVHRLPELLGAIETAARAHGVLVGTFGHAADGNLHPTIVFDPASPGAAEAARACFDAIVDAALALDGTVSGEHGVGVLKAPYVARQVGAAEQALMRRVRAAFDPHGIMNPGRGY</sequence>
<dbReference type="PANTHER" id="PTHR42934">
    <property type="entry name" value="GLYCOLATE OXIDASE SUBUNIT GLCD"/>
    <property type="match status" value="1"/>
</dbReference>
<dbReference type="RefSeq" id="WP_315735377.1">
    <property type="nucleotide sequence ID" value="NZ_JAVYII010000009.1"/>
</dbReference>
<dbReference type="Gene3D" id="3.30.70.2740">
    <property type="match status" value="1"/>
</dbReference>
<dbReference type="InterPro" id="IPR004113">
    <property type="entry name" value="FAD-bd_oxidored_4_C"/>
</dbReference>
<proteinExistence type="predicted"/>
<evidence type="ECO:0000256" key="3">
    <source>
        <dbReference type="ARBA" id="ARBA00022827"/>
    </source>
</evidence>
<dbReference type="SUPFAM" id="SSF56176">
    <property type="entry name" value="FAD-binding/transporter-associated domain-like"/>
    <property type="match status" value="1"/>
</dbReference>
<comment type="cofactor">
    <cofactor evidence="1">
        <name>FAD</name>
        <dbReference type="ChEBI" id="CHEBI:57692"/>
    </cofactor>
</comment>
<dbReference type="InterPro" id="IPR006094">
    <property type="entry name" value="Oxid_FAD_bind_N"/>
</dbReference>
<evidence type="ECO:0000256" key="2">
    <source>
        <dbReference type="ARBA" id="ARBA00022630"/>
    </source>
</evidence>
<keyword evidence="2" id="KW-0285">Flavoprotein</keyword>
<dbReference type="PANTHER" id="PTHR42934:SF2">
    <property type="entry name" value="GLYCOLATE OXIDASE SUBUNIT GLCD"/>
    <property type="match status" value="1"/>
</dbReference>
<gene>
    <name evidence="6" type="ORF">RDV89_18190</name>
</gene>
<dbReference type="Pfam" id="PF01565">
    <property type="entry name" value="FAD_binding_4"/>
    <property type="match status" value="1"/>
</dbReference>
<dbReference type="Proteomes" id="UP001268542">
    <property type="component" value="Unassembled WGS sequence"/>
</dbReference>
<evidence type="ECO:0000313" key="7">
    <source>
        <dbReference type="Proteomes" id="UP001268542"/>
    </source>
</evidence>
<dbReference type="InterPro" id="IPR036318">
    <property type="entry name" value="FAD-bd_PCMH-like_sf"/>
</dbReference>
<keyword evidence="7" id="KW-1185">Reference proteome</keyword>
<dbReference type="EMBL" id="JAVYII010000009">
    <property type="protein sequence ID" value="MDT9595025.1"/>
    <property type="molecule type" value="Genomic_DNA"/>
</dbReference>
<dbReference type="InterPro" id="IPR051914">
    <property type="entry name" value="FAD-linked_OxidoTrans_Type4"/>
</dbReference>
<dbReference type="SUPFAM" id="SSF55103">
    <property type="entry name" value="FAD-linked oxidases, C-terminal domain"/>
    <property type="match status" value="1"/>
</dbReference>
<keyword evidence="3" id="KW-0274">FAD</keyword>
<keyword evidence="4" id="KW-0560">Oxidoreductase</keyword>
<evidence type="ECO:0000256" key="1">
    <source>
        <dbReference type="ARBA" id="ARBA00001974"/>
    </source>
</evidence>
<accession>A0ABU3Q0I3</accession>
<dbReference type="InterPro" id="IPR016164">
    <property type="entry name" value="FAD-linked_Oxase-like_C"/>
</dbReference>
<comment type="caution">
    <text evidence="6">The sequence shown here is derived from an EMBL/GenBank/DDBJ whole genome shotgun (WGS) entry which is preliminary data.</text>
</comment>
<reference evidence="6 7" key="1">
    <citation type="submission" date="2023-08" db="EMBL/GenBank/DDBJ databases">
        <title>Nocardioides seae sp. nov., a bacterium isolated from a soil.</title>
        <authorList>
            <person name="Wang X."/>
        </authorList>
    </citation>
    <scope>NUCLEOTIDE SEQUENCE [LARGE SCALE GENOMIC DNA]</scope>
    <source>
        <strain evidence="6 7">YZH12</strain>
    </source>
</reference>
<evidence type="ECO:0000313" key="6">
    <source>
        <dbReference type="EMBL" id="MDT9595025.1"/>
    </source>
</evidence>
<dbReference type="InterPro" id="IPR016169">
    <property type="entry name" value="FAD-bd_PCMH_sub2"/>
</dbReference>
<organism evidence="6 7">
    <name type="scientific">Nocardioides imazamoxiresistens</name>
    <dbReference type="NCBI Taxonomy" id="3231893"/>
    <lineage>
        <taxon>Bacteria</taxon>
        <taxon>Bacillati</taxon>
        <taxon>Actinomycetota</taxon>
        <taxon>Actinomycetes</taxon>
        <taxon>Propionibacteriales</taxon>
        <taxon>Nocardioidaceae</taxon>
        <taxon>Nocardioides</taxon>
    </lineage>
</organism>
<evidence type="ECO:0000256" key="4">
    <source>
        <dbReference type="ARBA" id="ARBA00023002"/>
    </source>
</evidence>